<gene>
    <name evidence="1" type="ORF">BCUN_0879</name>
</gene>
<dbReference type="EMBL" id="JGYV01000010">
    <property type="protein sequence ID" value="KFI63046.1"/>
    <property type="molecule type" value="Genomic_DNA"/>
</dbReference>
<evidence type="ECO:0000313" key="2">
    <source>
        <dbReference type="Proteomes" id="UP000029067"/>
    </source>
</evidence>
<accession>A0A087AW96</accession>
<dbReference type="AlphaFoldDB" id="A0A087AW96"/>
<keyword evidence="2" id="KW-1185">Reference proteome</keyword>
<dbReference type="eggNOG" id="ENOG5032MHR">
    <property type="taxonomic scope" value="Bacteria"/>
</dbReference>
<name>A0A087AW96_9BIFI</name>
<dbReference type="Proteomes" id="UP000029067">
    <property type="component" value="Unassembled WGS sequence"/>
</dbReference>
<protein>
    <submittedName>
        <fullName evidence="1">Uncharacterized protein</fullName>
    </submittedName>
</protein>
<dbReference type="RefSeq" id="WP_051920895.1">
    <property type="nucleotide sequence ID" value="NZ_JGYV01000010.1"/>
</dbReference>
<reference evidence="1 2" key="1">
    <citation type="submission" date="2014-03" db="EMBL/GenBank/DDBJ databases">
        <title>Genomics of Bifidobacteria.</title>
        <authorList>
            <person name="Ventura M."/>
            <person name="Milani C."/>
            <person name="Lugli G.A."/>
        </authorList>
    </citation>
    <scope>NUCLEOTIDE SEQUENCE [LARGE SCALE GENOMIC DNA]</scope>
    <source>
        <strain evidence="1 2">LMG 10738</strain>
    </source>
</reference>
<proteinExistence type="predicted"/>
<comment type="caution">
    <text evidence="1">The sequence shown here is derived from an EMBL/GenBank/DDBJ whole genome shotgun (WGS) entry which is preliminary data.</text>
</comment>
<evidence type="ECO:0000313" key="1">
    <source>
        <dbReference type="EMBL" id="KFI63046.1"/>
    </source>
</evidence>
<dbReference type="OrthoDB" id="3240448at2"/>
<sequence length="279" mass="30262">MSGAYAVEFMVSGMNWLTTVGDEDSDRRARTRARLRAYGRGVWARAKQHGAHPVCTYMLLVLVGGRAESPVLAAETLKPLIDAGTDEGMWPDDDPAHRVMTLYAPDPRRLAAGVASIHMLVVPVPHSWGGWSALDWLLDTVHAGMGAMRMLAIGDADWLTSNMRLPQAQRKARQTRVMRQARPVWSDGVRLGAQVGVVCAVSYPDTRYYGDPDNTAETATALYGAGVALGAAPPIPRVFAFILDPEQCAGHTHVMRLLCFAMPQSVDVVDRVVGCAPDV</sequence>
<organism evidence="1 2">
    <name type="scientific">Bifidobacterium cuniculi</name>
    <dbReference type="NCBI Taxonomy" id="1688"/>
    <lineage>
        <taxon>Bacteria</taxon>
        <taxon>Bacillati</taxon>
        <taxon>Actinomycetota</taxon>
        <taxon>Actinomycetes</taxon>
        <taxon>Bifidobacteriales</taxon>
        <taxon>Bifidobacteriaceae</taxon>
        <taxon>Bifidobacterium</taxon>
    </lineage>
</organism>
<dbReference type="STRING" id="1688.BCUN_0879"/>